<evidence type="ECO:0000313" key="2">
    <source>
        <dbReference type="EMBL" id="KAF2839341.1"/>
    </source>
</evidence>
<reference evidence="2" key="1">
    <citation type="journal article" date="2020" name="Stud. Mycol.">
        <title>101 Dothideomycetes genomes: a test case for predicting lifestyles and emergence of pathogens.</title>
        <authorList>
            <person name="Haridas S."/>
            <person name="Albert R."/>
            <person name="Binder M."/>
            <person name="Bloem J."/>
            <person name="Labutti K."/>
            <person name="Salamov A."/>
            <person name="Andreopoulos B."/>
            <person name="Baker S."/>
            <person name="Barry K."/>
            <person name="Bills G."/>
            <person name="Bluhm B."/>
            <person name="Cannon C."/>
            <person name="Castanera R."/>
            <person name="Culley D."/>
            <person name="Daum C."/>
            <person name="Ezra D."/>
            <person name="Gonzalez J."/>
            <person name="Henrissat B."/>
            <person name="Kuo A."/>
            <person name="Liang C."/>
            <person name="Lipzen A."/>
            <person name="Lutzoni F."/>
            <person name="Magnuson J."/>
            <person name="Mondo S."/>
            <person name="Nolan M."/>
            <person name="Ohm R."/>
            <person name="Pangilinan J."/>
            <person name="Park H.-J."/>
            <person name="Ramirez L."/>
            <person name="Alfaro M."/>
            <person name="Sun H."/>
            <person name="Tritt A."/>
            <person name="Yoshinaga Y."/>
            <person name="Zwiers L.-H."/>
            <person name="Turgeon B."/>
            <person name="Goodwin S."/>
            <person name="Spatafora J."/>
            <person name="Crous P."/>
            <person name="Grigoriev I."/>
        </authorList>
    </citation>
    <scope>NUCLEOTIDE SEQUENCE</scope>
    <source>
        <strain evidence="2">CBS 101060</strain>
    </source>
</reference>
<feature type="domain" description="DUF7689" evidence="1">
    <location>
        <begin position="43"/>
        <end position="142"/>
    </location>
</feature>
<name>A0A9P4SAY6_9PEZI</name>
<keyword evidence="3" id="KW-1185">Reference proteome</keyword>
<gene>
    <name evidence="2" type="ORF">M501DRAFT_992311</name>
</gene>
<dbReference type="InterPro" id="IPR056106">
    <property type="entry name" value="DUF7689"/>
</dbReference>
<organism evidence="2 3">
    <name type="scientific">Patellaria atrata CBS 101060</name>
    <dbReference type="NCBI Taxonomy" id="1346257"/>
    <lineage>
        <taxon>Eukaryota</taxon>
        <taxon>Fungi</taxon>
        <taxon>Dikarya</taxon>
        <taxon>Ascomycota</taxon>
        <taxon>Pezizomycotina</taxon>
        <taxon>Dothideomycetes</taxon>
        <taxon>Dothideomycetes incertae sedis</taxon>
        <taxon>Patellariales</taxon>
        <taxon>Patellariaceae</taxon>
        <taxon>Patellaria</taxon>
    </lineage>
</organism>
<dbReference type="Proteomes" id="UP000799429">
    <property type="component" value="Unassembled WGS sequence"/>
</dbReference>
<dbReference type="Pfam" id="PF24738">
    <property type="entry name" value="DUF7689"/>
    <property type="match status" value="1"/>
</dbReference>
<dbReference type="AlphaFoldDB" id="A0A9P4SAY6"/>
<comment type="caution">
    <text evidence="2">The sequence shown here is derived from an EMBL/GenBank/DDBJ whole genome shotgun (WGS) entry which is preliminary data.</text>
</comment>
<sequence length="399" mass="45885">MQTPPKGEALALNNELMTKEWGRINPSDFPNLHREHCTLTDYHIDTYNCIAWSVGEKQFWISPPKTRDEFVKLYEIFGAEEIKKKDDPRVFAAGYLKNGVPTHAARVYNELWESKFGEGPRLTHPPTGLDGSNSYGSATIYFSTPYDPAGKLNQLRELVANRKPKTDLTPIRQNLEQHCQPLFKAFDDHLKAWEAACKKMSKDTLPAEYAQIQECNPLLALGPKILPLLVEKFPSGDFGFAAGLYDKLQSDHRYTVPADRVDIKCTLKAESLKIVDLYVEDFFNVIVRTALQNFEKPKKPFANRQELLKSNEFLDIAQQGWKVIPFMLDSYIKQHREGKASLWHIVLEEFNNPKGQTDKPIAASTKADFDKWIDWFNKVTPQQWSDGDHKLYEKYQNDI</sequence>
<evidence type="ECO:0000259" key="1">
    <source>
        <dbReference type="Pfam" id="PF24738"/>
    </source>
</evidence>
<accession>A0A9P4SAY6</accession>
<evidence type="ECO:0000313" key="3">
    <source>
        <dbReference type="Proteomes" id="UP000799429"/>
    </source>
</evidence>
<protein>
    <recommendedName>
        <fullName evidence="1">DUF7689 domain-containing protein</fullName>
    </recommendedName>
</protein>
<dbReference type="EMBL" id="MU006095">
    <property type="protein sequence ID" value="KAF2839341.1"/>
    <property type="molecule type" value="Genomic_DNA"/>
</dbReference>
<proteinExistence type="predicted"/>